<dbReference type="GO" id="GO:0098552">
    <property type="term" value="C:side of membrane"/>
    <property type="evidence" value="ECO:0007669"/>
    <property type="project" value="UniProtKB-KW"/>
</dbReference>
<dbReference type="Pfam" id="PF17064">
    <property type="entry name" value="QVR"/>
    <property type="match status" value="1"/>
</dbReference>
<comment type="subcellular location">
    <subcellularLocation>
        <location evidence="1">Membrane</location>
        <topology evidence="1">Lipid-anchor</topology>
        <topology evidence="1">GPI-anchor</topology>
    </subcellularLocation>
</comment>
<keyword evidence="5" id="KW-1133">Transmembrane helix</keyword>
<keyword evidence="7" id="KW-0325">Glycoprotein</keyword>
<keyword evidence="8" id="KW-0449">Lipoprotein</keyword>
<evidence type="ECO:0000313" key="10">
    <source>
        <dbReference type="EMBL" id="VEN42718.1"/>
    </source>
</evidence>
<evidence type="ECO:0000256" key="1">
    <source>
        <dbReference type="ARBA" id="ARBA00004589"/>
    </source>
</evidence>
<dbReference type="OrthoDB" id="6496929at2759"/>
<evidence type="ECO:0000256" key="2">
    <source>
        <dbReference type="ARBA" id="ARBA00022622"/>
    </source>
</evidence>
<evidence type="ECO:0000256" key="9">
    <source>
        <dbReference type="SAM" id="SignalP"/>
    </source>
</evidence>
<dbReference type="PANTHER" id="PTHR33562:SF14">
    <property type="entry name" value="PROTEIN QUIVER"/>
    <property type="match status" value="1"/>
</dbReference>
<dbReference type="AlphaFoldDB" id="A0A653C5A2"/>
<dbReference type="PROSITE" id="PS51257">
    <property type="entry name" value="PROKAR_LIPOPROTEIN"/>
    <property type="match status" value="1"/>
</dbReference>
<dbReference type="InterPro" id="IPR031424">
    <property type="entry name" value="QVR-like"/>
</dbReference>
<dbReference type="GO" id="GO:0032222">
    <property type="term" value="P:regulation of synaptic transmission, cholinergic"/>
    <property type="evidence" value="ECO:0007669"/>
    <property type="project" value="InterPro"/>
</dbReference>
<evidence type="ECO:0000256" key="3">
    <source>
        <dbReference type="ARBA" id="ARBA00022692"/>
    </source>
</evidence>
<sequence>MYRFEHLLGSLFIALLCIQNGAAISCYECNSAMDKRCLGDENNKLSNDLKKECSTRQTPDMKPYTLCRKIKQIIDFEVNGLQPDSRIIRTCGYEDHQYANRCYSKSGFGGRQEVCSCQTDGCNGSTAILASLALVLGSVIARFHL</sequence>
<evidence type="ECO:0000256" key="8">
    <source>
        <dbReference type="ARBA" id="ARBA00023288"/>
    </source>
</evidence>
<organism evidence="10 11">
    <name type="scientific">Callosobruchus maculatus</name>
    <name type="common">Southern cowpea weevil</name>
    <name type="synonym">Pulse bruchid</name>
    <dbReference type="NCBI Taxonomy" id="64391"/>
    <lineage>
        <taxon>Eukaryota</taxon>
        <taxon>Metazoa</taxon>
        <taxon>Ecdysozoa</taxon>
        <taxon>Arthropoda</taxon>
        <taxon>Hexapoda</taxon>
        <taxon>Insecta</taxon>
        <taxon>Pterygota</taxon>
        <taxon>Neoptera</taxon>
        <taxon>Endopterygota</taxon>
        <taxon>Coleoptera</taxon>
        <taxon>Polyphaga</taxon>
        <taxon>Cucujiformia</taxon>
        <taxon>Chrysomeloidea</taxon>
        <taxon>Chrysomelidae</taxon>
        <taxon>Bruchinae</taxon>
        <taxon>Bruchini</taxon>
        <taxon>Callosobruchus</taxon>
    </lineage>
</organism>
<accession>A0A653C5A2</accession>
<keyword evidence="6" id="KW-0472">Membrane</keyword>
<dbReference type="InterPro" id="IPR050975">
    <property type="entry name" value="Sleep_regulator"/>
</dbReference>
<dbReference type="EMBL" id="CAACVG010006948">
    <property type="protein sequence ID" value="VEN42718.1"/>
    <property type="molecule type" value="Genomic_DNA"/>
</dbReference>
<name>A0A653C5A2_CALMS</name>
<evidence type="ECO:0000313" key="11">
    <source>
        <dbReference type="Proteomes" id="UP000410492"/>
    </source>
</evidence>
<dbReference type="PANTHER" id="PTHR33562">
    <property type="entry name" value="ATILLA, ISOFORM B-RELATED-RELATED"/>
    <property type="match status" value="1"/>
</dbReference>
<keyword evidence="3" id="KW-0812">Transmembrane</keyword>
<evidence type="ECO:0000256" key="5">
    <source>
        <dbReference type="ARBA" id="ARBA00022989"/>
    </source>
</evidence>
<evidence type="ECO:0000256" key="4">
    <source>
        <dbReference type="ARBA" id="ARBA00022729"/>
    </source>
</evidence>
<dbReference type="Proteomes" id="UP000410492">
    <property type="component" value="Unassembled WGS sequence"/>
</dbReference>
<keyword evidence="2" id="KW-0336">GPI-anchor</keyword>
<gene>
    <name evidence="10" type="ORF">CALMAC_LOCUS6107</name>
</gene>
<evidence type="ECO:0000256" key="6">
    <source>
        <dbReference type="ARBA" id="ARBA00023136"/>
    </source>
</evidence>
<evidence type="ECO:0000256" key="7">
    <source>
        <dbReference type="ARBA" id="ARBA00023180"/>
    </source>
</evidence>
<keyword evidence="4 9" id="KW-0732">Signal</keyword>
<proteinExistence type="predicted"/>
<reference evidence="10 11" key="1">
    <citation type="submission" date="2019-01" db="EMBL/GenBank/DDBJ databases">
        <authorList>
            <person name="Sayadi A."/>
        </authorList>
    </citation>
    <scope>NUCLEOTIDE SEQUENCE [LARGE SCALE GENOMIC DNA]</scope>
</reference>
<feature type="signal peptide" evidence="9">
    <location>
        <begin position="1"/>
        <end position="23"/>
    </location>
</feature>
<feature type="chain" id="PRO_5025063458" evidence="9">
    <location>
        <begin position="24"/>
        <end position="145"/>
    </location>
</feature>
<keyword evidence="11" id="KW-1185">Reference proteome</keyword>
<protein>
    <submittedName>
        <fullName evidence="10">Uncharacterized protein</fullName>
    </submittedName>
</protein>
<dbReference type="GO" id="GO:0030431">
    <property type="term" value="P:sleep"/>
    <property type="evidence" value="ECO:0007669"/>
    <property type="project" value="InterPro"/>
</dbReference>